<name>A0ABC8V480_9AQUA</name>
<keyword evidence="3" id="KW-1185">Reference proteome</keyword>
<dbReference type="InterPro" id="IPR013783">
    <property type="entry name" value="Ig-like_fold"/>
</dbReference>
<organism evidence="2 3">
    <name type="scientific">Ilex paraguariensis</name>
    <name type="common">yerba mate</name>
    <dbReference type="NCBI Taxonomy" id="185542"/>
    <lineage>
        <taxon>Eukaryota</taxon>
        <taxon>Viridiplantae</taxon>
        <taxon>Streptophyta</taxon>
        <taxon>Embryophyta</taxon>
        <taxon>Tracheophyta</taxon>
        <taxon>Spermatophyta</taxon>
        <taxon>Magnoliopsida</taxon>
        <taxon>eudicotyledons</taxon>
        <taxon>Gunneridae</taxon>
        <taxon>Pentapetalae</taxon>
        <taxon>asterids</taxon>
        <taxon>campanulids</taxon>
        <taxon>Aquifoliales</taxon>
        <taxon>Aquifoliaceae</taxon>
        <taxon>Ilex</taxon>
    </lineage>
</organism>
<reference evidence="2 3" key="1">
    <citation type="submission" date="2024-02" db="EMBL/GenBank/DDBJ databases">
        <authorList>
            <person name="Vignale AGUSTIN F."/>
            <person name="Sosa J E."/>
            <person name="Modenutti C."/>
        </authorList>
    </citation>
    <scope>NUCLEOTIDE SEQUENCE [LARGE SCALE GENOMIC DNA]</scope>
</reference>
<dbReference type="EMBL" id="CAUOFW020010332">
    <property type="protein sequence ID" value="CAK9188160.1"/>
    <property type="molecule type" value="Genomic_DNA"/>
</dbReference>
<feature type="non-terminal residue" evidence="2">
    <location>
        <position position="1"/>
    </location>
</feature>
<dbReference type="AlphaFoldDB" id="A0ABC8V480"/>
<dbReference type="InterPro" id="IPR031148">
    <property type="entry name" value="Plexin"/>
</dbReference>
<dbReference type="SUPFAM" id="SSF81296">
    <property type="entry name" value="E set domains"/>
    <property type="match status" value="2"/>
</dbReference>
<evidence type="ECO:0000313" key="2">
    <source>
        <dbReference type="EMBL" id="CAK9188160.1"/>
    </source>
</evidence>
<dbReference type="InterPro" id="IPR014756">
    <property type="entry name" value="Ig_E-set"/>
</dbReference>
<sequence>PWEGGTNITIEGINLGKSFVDIYGGITVAGIPCEPYQHLYKISREIVCRVDGPGISQFRHGPVSVRVDNFRGLSKIDYQFVDPQIQDVIPQYESGGTVLSIKGKHMNAGSLIEVFIDDLPCLIIKINVSEIQCRTNASIHQREGRVQLKFDQGIRFYDKYLFKHKEDPSIKSLKSGITICNKYLKGIPAGGIKISITGTNLLSIQNPKFYLYDENNTKQYFSDCEVYSDSLMICSSPYIPEIQNWALDSEKAKAIGLWLLNE</sequence>
<dbReference type="SMART" id="SM00429">
    <property type="entry name" value="IPT"/>
    <property type="match status" value="2"/>
</dbReference>
<evidence type="ECO:0000259" key="1">
    <source>
        <dbReference type="SMART" id="SM00429"/>
    </source>
</evidence>
<gene>
    <name evidence="2" type="ORF">ILEXP_LOCUS58808</name>
</gene>
<dbReference type="PANTHER" id="PTHR22625">
    <property type="entry name" value="PLEXIN"/>
    <property type="match status" value="1"/>
</dbReference>
<comment type="caution">
    <text evidence="2">The sequence shown here is derived from an EMBL/GenBank/DDBJ whole genome shotgun (WGS) entry which is preliminary data.</text>
</comment>
<dbReference type="Gene3D" id="2.60.40.10">
    <property type="entry name" value="Immunoglobulins"/>
    <property type="match status" value="2"/>
</dbReference>
<dbReference type="PANTHER" id="PTHR22625:SF70">
    <property type="entry name" value="PLEXIN A, ISOFORM A"/>
    <property type="match status" value="1"/>
</dbReference>
<protein>
    <recommendedName>
        <fullName evidence="1">IPT/TIG domain-containing protein</fullName>
    </recommendedName>
</protein>
<dbReference type="InterPro" id="IPR002909">
    <property type="entry name" value="IPT_dom"/>
</dbReference>
<proteinExistence type="predicted"/>
<dbReference type="Proteomes" id="UP001642360">
    <property type="component" value="Unassembled WGS sequence"/>
</dbReference>
<evidence type="ECO:0000313" key="3">
    <source>
        <dbReference type="Proteomes" id="UP001642360"/>
    </source>
</evidence>
<feature type="domain" description="IPT/TIG" evidence="1">
    <location>
        <begin position="82"/>
        <end position="163"/>
    </location>
</feature>
<accession>A0ABC8V480</accession>
<feature type="domain" description="IPT/TIG" evidence="1">
    <location>
        <begin position="1"/>
        <end position="81"/>
    </location>
</feature>
<dbReference type="Pfam" id="PF01833">
    <property type="entry name" value="TIG"/>
    <property type="match status" value="1"/>
</dbReference>